<gene>
    <name evidence="8" type="ORF">F2Q69_00063188</name>
</gene>
<sequence length="314" mass="35507">MIQGLKVKLLAQYANGLVVLDHQLHLLGIRGPPVVDTNNPLAEKLMEAYEKMGHVIAMQYAGSDAHTKMFSDLRGDWNMMMKHRDMLTAVHRYYNNAYQDSEKQDAINVFLGKFKPQLGRPALLELRSDQRNTKSSNPNLEIENLRSKLTRSFSDNLLLEDLDSKKLVLENPQPSREGLNGGWETTSEFGFYEEDSSSPSVHSAIRDEDHFRGTESRQMFPGSSSTSDSRWLDDVPAGFSHSYSAKFTTAEEMFERSSSMSSDNMFSDMYKSFTSTTGTDHPSDPDQPADGIVLVPGFSIYFIQWVEHGRALER</sequence>
<evidence type="ECO:0000256" key="6">
    <source>
        <dbReference type="ARBA" id="ARBA00023464"/>
    </source>
</evidence>
<feature type="domain" description="SAC" evidence="7">
    <location>
        <begin position="1"/>
        <end position="62"/>
    </location>
</feature>
<comment type="caution">
    <text evidence="8">The sequence shown here is derived from an EMBL/GenBank/DDBJ whole genome shotgun (WGS) entry which is preliminary data.</text>
</comment>
<dbReference type="InterPro" id="IPR002013">
    <property type="entry name" value="SAC_dom"/>
</dbReference>
<comment type="subunit">
    <text evidence="6">Component of the PI(3,5)P2 regulatory complex at least composed of ATG18, SAC/FIG4, FAB1 and VAC14.</text>
</comment>
<keyword evidence="3" id="KW-0378">Hydrolase</keyword>
<dbReference type="PROSITE" id="PS50275">
    <property type="entry name" value="SAC"/>
    <property type="match status" value="1"/>
</dbReference>
<dbReference type="Proteomes" id="UP000712600">
    <property type="component" value="Unassembled WGS sequence"/>
</dbReference>
<feature type="non-terminal residue" evidence="8">
    <location>
        <position position="1"/>
    </location>
</feature>
<accession>A0A8S9RBK0</accession>
<name>A0A8S9RBK0_BRACR</name>
<dbReference type="GO" id="GO:0005774">
    <property type="term" value="C:vacuolar membrane"/>
    <property type="evidence" value="ECO:0007669"/>
    <property type="project" value="UniProtKB-SubCell"/>
</dbReference>
<dbReference type="GO" id="GO:0046856">
    <property type="term" value="P:phosphatidylinositol dephosphorylation"/>
    <property type="evidence" value="ECO:0007669"/>
    <property type="project" value="InterPro"/>
</dbReference>
<evidence type="ECO:0000313" key="9">
    <source>
        <dbReference type="Proteomes" id="UP000712600"/>
    </source>
</evidence>
<comment type="catalytic activity">
    <reaction evidence="5">
        <text>a 1,2-diacyl-sn-glycero-3-phospho-(1D-myo-inositol-3,5-bisphosphate) + H2O = a 1,2-diacyl-sn-glycero-3-phospho-(1D-myo-inositol-3-phosphate) + phosphate</text>
        <dbReference type="Rhea" id="RHEA:32955"/>
        <dbReference type="ChEBI" id="CHEBI:15377"/>
        <dbReference type="ChEBI" id="CHEBI:43474"/>
        <dbReference type="ChEBI" id="CHEBI:57923"/>
        <dbReference type="ChEBI" id="CHEBI:58088"/>
    </reaction>
</comment>
<keyword evidence="4" id="KW-0472">Membrane</keyword>
<evidence type="ECO:0000256" key="5">
    <source>
        <dbReference type="ARBA" id="ARBA00023337"/>
    </source>
</evidence>
<dbReference type="GO" id="GO:0043813">
    <property type="term" value="F:phosphatidylinositol-3,5-bisphosphate 5-phosphatase activity"/>
    <property type="evidence" value="ECO:0007669"/>
    <property type="project" value="InterPro"/>
</dbReference>
<dbReference type="AlphaFoldDB" id="A0A8S9RBK0"/>
<evidence type="ECO:0000256" key="4">
    <source>
        <dbReference type="ARBA" id="ARBA00023136"/>
    </source>
</evidence>
<proteinExistence type="predicted"/>
<evidence type="ECO:0000256" key="3">
    <source>
        <dbReference type="ARBA" id="ARBA00022801"/>
    </source>
</evidence>
<protein>
    <recommendedName>
        <fullName evidence="7">SAC domain-containing protein</fullName>
    </recommendedName>
</protein>
<evidence type="ECO:0000256" key="2">
    <source>
        <dbReference type="ARBA" id="ARBA00022554"/>
    </source>
</evidence>
<dbReference type="PANTHER" id="PTHR45738:SF15">
    <property type="entry name" value="SAC DOMAIN-CONTAINING PROTEIN"/>
    <property type="match status" value="1"/>
</dbReference>
<evidence type="ECO:0000313" key="8">
    <source>
        <dbReference type="EMBL" id="KAF3570149.1"/>
    </source>
</evidence>
<organism evidence="8 9">
    <name type="scientific">Brassica cretica</name>
    <name type="common">Mustard</name>
    <dbReference type="NCBI Taxonomy" id="69181"/>
    <lineage>
        <taxon>Eukaryota</taxon>
        <taxon>Viridiplantae</taxon>
        <taxon>Streptophyta</taxon>
        <taxon>Embryophyta</taxon>
        <taxon>Tracheophyta</taxon>
        <taxon>Spermatophyta</taxon>
        <taxon>Magnoliopsida</taxon>
        <taxon>eudicotyledons</taxon>
        <taxon>Gunneridae</taxon>
        <taxon>Pentapetalae</taxon>
        <taxon>rosids</taxon>
        <taxon>malvids</taxon>
        <taxon>Brassicales</taxon>
        <taxon>Brassicaceae</taxon>
        <taxon>Brassiceae</taxon>
        <taxon>Brassica</taxon>
    </lineage>
</organism>
<dbReference type="PANTHER" id="PTHR45738">
    <property type="entry name" value="POLYPHOSPHOINOSITIDE PHOSPHATASE"/>
    <property type="match status" value="1"/>
</dbReference>
<dbReference type="EMBL" id="QGKX02000095">
    <property type="protein sequence ID" value="KAF3570149.1"/>
    <property type="molecule type" value="Genomic_DNA"/>
</dbReference>
<evidence type="ECO:0000256" key="1">
    <source>
        <dbReference type="ARBA" id="ARBA00004148"/>
    </source>
</evidence>
<reference evidence="8" key="1">
    <citation type="submission" date="2019-12" db="EMBL/GenBank/DDBJ databases">
        <title>Genome sequencing and annotation of Brassica cretica.</title>
        <authorList>
            <person name="Studholme D.J."/>
            <person name="Sarris P."/>
        </authorList>
    </citation>
    <scope>NUCLEOTIDE SEQUENCE</scope>
    <source>
        <strain evidence="8">PFS-109/04</strain>
        <tissue evidence="8">Leaf</tissue>
    </source>
</reference>
<dbReference type="InterPro" id="IPR043573">
    <property type="entry name" value="Fig4-like"/>
</dbReference>
<keyword evidence="2" id="KW-0926">Vacuole</keyword>
<evidence type="ECO:0000259" key="7">
    <source>
        <dbReference type="PROSITE" id="PS50275"/>
    </source>
</evidence>
<comment type="subcellular location">
    <subcellularLocation>
        <location evidence="1">Vacuole membrane</location>
        <topology evidence="1">Peripheral membrane protein</topology>
    </subcellularLocation>
</comment>